<evidence type="ECO:0000313" key="2">
    <source>
        <dbReference type="Proteomes" id="UP000271098"/>
    </source>
</evidence>
<dbReference type="EMBL" id="UYRT01025818">
    <property type="protein sequence ID" value="VDK64194.1"/>
    <property type="molecule type" value="Genomic_DNA"/>
</dbReference>
<dbReference type="AlphaFoldDB" id="A0A183DIW2"/>
<reference evidence="1 2" key="2">
    <citation type="submission" date="2018-11" db="EMBL/GenBank/DDBJ databases">
        <authorList>
            <consortium name="Pathogen Informatics"/>
        </authorList>
    </citation>
    <scope>NUCLEOTIDE SEQUENCE [LARGE SCALE GENOMIC DNA]</scope>
</reference>
<keyword evidence="2" id="KW-1185">Reference proteome</keyword>
<dbReference type="WBParaSite" id="GPUH_0000866301-mRNA-1">
    <property type="protein sequence ID" value="GPUH_0000866301-mRNA-1"/>
    <property type="gene ID" value="GPUH_0000866301"/>
</dbReference>
<sequence>MERKGLLITYLIIHLSPLKTLPLNCELLSTSRFVLPPDLFGILLFRIPKIIIVANVEKALIKMLQDLYG</sequence>
<evidence type="ECO:0000313" key="3">
    <source>
        <dbReference type="WBParaSite" id="GPUH_0000866301-mRNA-1"/>
    </source>
</evidence>
<name>A0A183DIW2_9BILA</name>
<proteinExistence type="predicted"/>
<protein>
    <submittedName>
        <fullName evidence="1 3">Uncharacterized protein</fullName>
    </submittedName>
</protein>
<gene>
    <name evidence="1" type="ORF">GPUH_LOCUS8654</name>
</gene>
<organism evidence="3">
    <name type="scientific">Gongylonema pulchrum</name>
    <dbReference type="NCBI Taxonomy" id="637853"/>
    <lineage>
        <taxon>Eukaryota</taxon>
        <taxon>Metazoa</taxon>
        <taxon>Ecdysozoa</taxon>
        <taxon>Nematoda</taxon>
        <taxon>Chromadorea</taxon>
        <taxon>Rhabditida</taxon>
        <taxon>Spirurina</taxon>
        <taxon>Spiruromorpha</taxon>
        <taxon>Spiruroidea</taxon>
        <taxon>Gongylonematidae</taxon>
        <taxon>Gongylonema</taxon>
    </lineage>
</organism>
<evidence type="ECO:0000313" key="1">
    <source>
        <dbReference type="EMBL" id="VDK64194.1"/>
    </source>
</evidence>
<reference evidence="3" key="1">
    <citation type="submission" date="2016-06" db="UniProtKB">
        <authorList>
            <consortium name="WormBaseParasite"/>
        </authorList>
    </citation>
    <scope>IDENTIFICATION</scope>
</reference>
<accession>A0A183DIW2</accession>
<dbReference type="Proteomes" id="UP000271098">
    <property type="component" value="Unassembled WGS sequence"/>
</dbReference>